<evidence type="ECO:0000313" key="3">
    <source>
        <dbReference type="EMBL" id="RMI45676.1"/>
    </source>
</evidence>
<dbReference type="Proteomes" id="UP000278673">
    <property type="component" value="Unassembled WGS sequence"/>
</dbReference>
<dbReference type="InterPro" id="IPR026935">
    <property type="entry name" value="BtrH_N"/>
</dbReference>
<sequence>MTGDGAVRRVPGVEPRGGPHCETTALGCCCDTGGSDLSEPPLFGLGAGLSFVYRDAKYLDFPFLGGRVRPFELTRNLAARMGLAPVVRETTSPRRAWQNVAGPIDAGHPVGLRLDSHHLEYFGSRAHFGGHVVALYGYDDRDAFLVVAAPAQQVGPGGRQQVVAGERARSGQRGPAPPRSRPAASGSGPAPPAEPARPPRRAAPAAARHGAAPTPGARPPRARPAATRSAAGPI</sequence>
<reference evidence="3 4" key="1">
    <citation type="submission" date="2018-10" db="EMBL/GenBank/DDBJ databases">
        <title>Isolation, diversity and antifungal activity of actinobacteria from wheat.</title>
        <authorList>
            <person name="Han C."/>
        </authorList>
    </citation>
    <scope>NUCLEOTIDE SEQUENCE [LARGE SCALE GENOMIC DNA]</scope>
    <source>
        <strain evidence="3 4">NEAU-YY642</strain>
    </source>
</reference>
<keyword evidence="4" id="KW-1185">Reference proteome</keyword>
<evidence type="ECO:0000259" key="2">
    <source>
        <dbReference type="Pfam" id="PF14399"/>
    </source>
</evidence>
<protein>
    <recommendedName>
        <fullName evidence="2">Butirosin biosynthesis protein H N-terminal domain-containing protein</fullName>
    </recommendedName>
</protein>
<proteinExistence type="predicted"/>
<evidence type="ECO:0000256" key="1">
    <source>
        <dbReference type="SAM" id="MobiDB-lite"/>
    </source>
</evidence>
<feature type="compositionally biased region" description="Low complexity" evidence="1">
    <location>
        <begin position="155"/>
        <end position="165"/>
    </location>
</feature>
<comment type="caution">
    <text evidence="3">The sequence shown here is derived from an EMBL/GenBank/DDBJ whole genome shotgun (WGS) entry which is preliminary data.</text>
</comment>
<name>A0A3M2M7U3_9ACTN</name>
<accession>A0A3M2M7U3</accession>
<evidence type="ECO:0000313" key="4">
    <source>
        <dbReference type="Proteomes" id="UP000278673"/>
    </source>
</evidence>
<dbReference type="EMBL" id="RFFJ01000006">
    <property type="protein sequence ID" value="RMI45676.1"/>
    <property type="molecule type" value="Genomic_DNA"/>
</dbReference>
<feature type="compositionally biased region" description="Low complexity" evidence="1">
    <location>
        <begin position="202"/>
        <end position="215"/>
    </location>
</feature>
<feature type="compositionally biased region" description="Low complexity" evidence="1">
    <location>
        <begin position="223"/>
        <end position="234"/>
    </location>
</feature>
<feature type="domain" description="Butirosin biosynthesis protein H N-terminal" evidence="2">
    <location>
        <begin position="20"/>
        <end position="146"/>
    </location>
</feature>
<feature type="region of interest" description="Disordered" evidence="1">
    <location>
        <begin position="155"/>
        <end position="234"/>
    </location>
</feature>
<dbReference type="Pfam" id="PF14399">
    <property type="entry name" value="BtrH_N"/>
    <property type="match status" value="1"/>
</dbReference>
<gene>
    <name evidence="3" type="ORF">EBN88_02800</name>
</gene>
<dbReference type="AlphaFoldDB" id="A0A3M2M7U3"/>
<organism evidence="3 4">
    <name type="scientific">Streptomyces triticirhizae</name>
    <dbReference type="NCBI Taxonomy" id="2483353"/>
    <lineage>
        <taxon>Bacteria</taxon>
        <taxon>Bacillati</taxon>
        <taxon>Actinomycetota</taxon>
        <taxon>Actinomycetes</taxon>
        <taxon>Kitasatosporales</taxon>
        <taxon>Streptomycetaceae</taxon>
        <taxon>Streptomyces</taxon>
    </lineage>
</organism>